<dbReference type="EMBL" id="DS231837">
    <property type="protein sequence ID" value="EDS33547.1"/>
    <property type="molecule type" value="Genomic_DNA"/>
</dbReference>
<sequence length="390" mass="42853">MRIQMAGVGVGTGVGKLDGVAQCRRRTMIGSGNTVGGLRAGIFIDGLIWIDDGLVVLRIVCASAVSKRFRGCFQILGTQNCLAASKRFVVLIRIHGTHVVSEAVSSCIDSKFLIDSITKWLPGWKRNAWKLSTGKPVKNQVDFEELDRELADKSIEIKWNHVDAHCGILGNERADALAREGSAISDEKGEPSTLNICTELAKVTGLSTFSTDSSSSALTSDVKLLERSFFTVAPPPPPKSSSDSEIASSPISASSDRASYCSTSGTAGCVTFGAGSFFLPRRRLRSLSESSLSLSLLTWYCLGSWGESGTTLRRRFRYESVPESEESRRSWSDRSPVLTFWRFKLCAMTRFWWSNCGNRSLEFSSACLAAFISACWMLWPLEQARRLPRK</sequence>
<name>B0W4G4_CULQU</name>
<dbReference type="GO" id="GO:0043137">
    <property type="term" value="P:DNA replication, removal of RNA primer"/>
    <property type="evidence" value="ECO:0007669"/>
    <property type="project" value="TreeGrafter"/>
</dbReference>
<dbReference type="PANTHER" id="PTHR10642">
    <property type="entry name" value="RIBONUCLEASE H1"/>
    <property type="match status" value="1"/>
</dbReference>
<evidence type="ECO:0000256" key="1">
    <source>
        <dbReference type="ARBA" id="ARBA00005300"/>
    </source>
</evidence>
<proteinExistence type="inferred from homology"/>
<dbReference type="Pfam" id="PF00075">
    <property type="entry name" value="RNase_H"/>
    <property type="match status" value="1"/>
</dbReference>
<dbReference type="InterPro" id="IPR002156">
    <property type="entry name" value="RNaseH_domain"/>
</dbReference>
<organism>
    <name type="scientific">Culex quinquefasciatus</name>
    <name type="common">Southern house mosquito</name>
    <name type="synonym">Culex pungens</name>
    <dbReference type="NCBI Taxonomy" id="7176"/>
    <lineage>
        <taxon>Eukaryota</taxon>
        <taxon>Metazoa</taxon>
        <taxon>Ecdysozoa</taxon>
        <taxon>Arthropoda</taxon>
        <taxon>Hexapoda</taxon>
        <taxon>Insecta</taxon>
        <taxon>Pterygota</taxon>
        <taxon>Neoptera</taxon>
        <taxon>Endopterygota</taxon>
        <taxon>Diptera</taxon>
        <taxon>Nematocera</taxon>
        <taxon>Culicoidea</taxon>
        <taxon>Culicidae</taxon>
        <taxon>Culicinae</taxon>
        <taxon>Culicini</taxon>
        <taxon>Culex</taxon>
        <taxon>Culex</taxon>
    </lineage>
</organism>
<dbReference type="InterPro" id="IPR050092">
    <property type="entry name" value="RNase_H"/>
</dbReference>
<accession>B0W4G4</accession>
<dbReference type="InterPro" id="IPR036397">
    <property type="entry name" value="RNaseH_sf"/>
</dbReference>
<dbReference type="AlphaFoldDB" id="B0W4G4"/>
<comment type="similarity">
    <text evidence="1">Belongs to the RNase H family.</text>
</comment>
<dbReference type="GO" id="GO:0003676">
    <property type="term" value="F:nucleic acid binding"/>
    <property type="evidence" value="ECO:0007669"/>
    <property type="project" value="InterPro"/>
</dbReference>
<dbReference type="VEuPathDB" id="VectorBase:CPIJ001733"/>
<dbReference type="InParanoid" id="B0W4G4"/>
<evidence type="ECO:0000313" key="3">
    <source>
        <dbReference type="EMBL" id="EDS33547.1"/>
    </source>
</evidence>
<reference evidence="3" key="1">
    <citation type="submission" date="2007-03" db="EMBL/GenBank/DDBJ databases">
        <title>Annotation of Culex pipiens quinquefasciatus.</title>
        <authorList>
            <consortium name="The Broad Institute Genome Sequencing Platform"/>
            <person name="Atkinson P.W."/>
            <person name="Hemingway J."/>
            <person name="Christensen B.M."/>
            <person name="Higgs S."/>
            <person name="Kodira C."/>
            <person name="Hannick L."/>
            <person name="Megy K."/>
            <person name="O'Leary S."/>
            <person name="Pearson M."/>
            <person name="Haas B.J."/>
            <person name="Mauceli E."/>
            <person name="Wortman J.R."/>
            <person name="Lee N.H."/>
            <person name="Guigo R."/>
            <person name="Stanke M."/>
            <person name="Alvarado L."/>
            <person name="Amedeo P."/>
            <person name="Antoine C.H."/>
            <person name="Arensburger P."/>
            <person name="Bidwell S.L."/>
            <person name="Crawford M."/>
            <person name="Camaro F."/>
            <person name="Devon K."/>
            <person name="Engels R."/>
            <person name="Hammond M."/>
            <person name="Howarth C."/>
            <person name="Koehrsen M."/>
            <person name="Lawson D."/>
            <person name="Montgomery P."/>
            <person name="Nene V."/>
            <person name="Nusbaum C."/>
            <person name="Puiu D."/>
            <person name="Romero-Severson J."/>
            <person name="Severson D.W."/>
            <person name="Shumway M."/>
            <person name="Sisk P."/>
            <person name="Stolte C."/>
            <person name="Zeng Q."/>
            <person name="Eisenstadt E."/>
            <person name="Fraser-Liggett C."/>
            <person name="Strausberg R."/>
            <person name="Galagan J."/>
            <person name="Birren B."/>
            <person name="Collins F.H."/>
        </authorList>
    </citation>
    <scope>NUCLEOTIDE SEQUENCE [LARGE SCALE GENOMIC DNA]</scope>
    <source>
        <strain evidence="3">JHB</strain>
    </source>
</reference>
<dbReference type="InterPro" id="IPR012337">
    <property type="entry name" value="RNaseH-like_sf"/>
</dbReference>
<dbReference type="Gene3D" id="3.30.420.10">
    <property type="entry name" value="Ribonuclease H-like superfamily/Ribonuclease H"/>
    <property type="match status" value="1"/>
</dbReference>
<dbReference type="SUPFAM" id="SSF53098">
    <property type="entry name" value="Ribonuclease H-like"/>
    <property type="match status" value="1"/>
</dbReference>
<evidence type="ECO:0000259" key="2">
    <source>
        <dbReference type="PROSITE" id="PS50879"/>
    </source>
</evidence>
<dbReference type="VEuPathDB" id="VectorBase:CPIJ007248"/>
<dbReference type="KEGG" id="cqu:CpipJ_CPIJ001733"/>
<dbReference type="VEuPathDB" id="VectorBase:CQUJHB018335"/>
<dbReference type="PhylomeDB" id="B0W4G4"/>
<dbReference type="GO" id="GO:0004523">
    <property type="term" value="F:RNA-DNA hybrid ribonuclease activity"/>
    <property type="evidence" value="ECO:0007669"/>
    <property type="project" value="InterPro"/>
</dbReference>
<protein>
    <recommendedName>
        <fullName evidence="2">RNase H type-1 domain-containing protein</fullName>
    </recommendedName>
</protein>
<gene>
    <name evidence="3" type="ORF">CpipJ_CPIJ001733</name>
</gene>
<dbReference type="OrthoDB" id="407198at2759"/>
<dbReference type="PROSITE" id="PS50879">
    <property type="entry name" value="RNASE_H_1"/>
    <property type="match status" value="1"/>
</dbReference>
<dbReference type="eggNOG" id="KOG3752">
    <property type="taxonomic scope" value="Eukaryota"/>
</dbReference>
<dbReference type="PANTHER" id="PTHR10642:SF31">
    <property type="entry name" value="RIBONUCLEASE H1"/>
    <property type="match status" value="1"/>
</dbReference>
<dbReference type="STRING" id="7176.B0W4G4"/>
<feature type="domain" description="RNase H type-1" evidence="2">
    <location>
        <begin position="43"/>
        <end position="183"/>
    </location>
</feature>